<dbReference type="Gene3D" id="1.50.10.10">
    <property type="match status" value="1"/>
</dbReference>
<dbReference type="EMBL" id="QAOQ01000003">
    <property type="protein sequence ID" value="PTQ97881.1"/>
    <property type="molecule type" value="Genomic_DNA"/>
</dbReference>
<dbReference type="SUPFAM" id="SSF48208">
    <property type="entry name" value="Six-hairpin glycosidases"/>
    <property type="match status" value="1"/>
</dbReference>
<dbReference type="InterPro" id="IPR008928">
    <property type="entry name" value="6-hairpin_glycosidase_sf"/>
</dbReference>
<proteinExistence type="predicted"/>
<keyword evidence="2" id="KW-0732">Signal</keyword>
<reference evidence="3 4" key="1">
    <citation type="submission" date="2018-04" db="EMBL/GenBank/DDBJ databases">
        <title>Genomic Encyclopedia of Archaeal and Bacterial Type Strains, Phase II (KMG-II): from individual species to whole genera.</title>
        <authorList>
            <person name="Goeker M."/>
        </authorList>
    </citation>
    <scope>NUCLEOTIDE SEQUENCE [LARGE SCALE GENOMIC DNA]</scope>
    <source>
        <strain evidence="3 4">DSM 26809</strain>
    </source>
</reference>
<dbReference type="PANTHER" id="PTHR33886">
    <property type="entry name" value="UNSATURATED RHAMNOGALACTURONAN HYDROLASE (EUROFUNG)"/>
    <property type="match status" value="1"/>
</dbReference>
<dbReference type="GO" id="GO:0005975">
    <property type="term" value="P:carbohydrate metabolic process"/>
    <property type="evidence" value="ECO:0007669"/>
    <property type="project" value="InterPro"/>
</dbReference>
<dbReference type="OrthoDB" id="258246at2"/>
<sequence length="378" mass="42697">MIFRKIKNILLVSVMLGASSVDGFCGDKGDTVFKAPVLLNAMRHVADWEVNQWNTVGFKHAKADWTNGACYTGIFALGNIQGNEKYLDVLKGIGNDLKWNTGINKYHADYYCIAQMYAQLAIKYHDNSMIAPFRQQADSIISRPHTEPLNWKNRIEFREWAWCDALFMAPPALSYLSTATGDERYINGAAKLWWKTTNFLYDSSEHLYFRDETFFTKREQNGKKVFWSRGNGWVMGGLVRVLENLPANHPDRKKFETLFKDMAARIAGLQQPDGSWHASLLDPASYPIKEMSGTGFYCYALAWGINHKLLDKKKYLPVVKKAWLALNSAVQPDGMLGYVQPIGASPDKVDQNSTEVYGVGAFLLSGAQLYEMAKKGII</sequence>
<evidence type="ECO:0000256" key="1">
    <source>
        <dbReference type="ARBA" id="ARBA00022801"/>
    </source>
</evidence>
<dbReference type="Proteomes" id="UP000244168">
    <property type="component" value="Unassembled WGS sequence"/>
</dbReference>
<keyword evidence="4" id="KW-1185">Reference proteome</keyword>
<dbReference type="Pfam" id="PF07470">
    <property type="entry name" value="Glyco_hydro_88"/>
    <property type="match status" value="1"/>
</dbReference>
<dbReference type="GO" id="GO:0016787">
    <property type="term" value="F:hydrolase activity"/>
    <property type="evidence" value="ECO:0007669"/>
    <property type="project" value="UniProtKB-KW"/>
</dbReference>
<protein>
    <submittedName>
        <fullName evidence="3">Rhamnogalacturonyl hydrolase YesR</fullName>
    </submittedName>
</protein>
<dbReference type="AlphaFoldDB" id="A0A2T5JAI0"/>
<name>A0A2T5JAI0_9SPHI</name>
<dbReference type="RefSeq" id="WP_107828083.1">
    <property type="nucleotide sequence ID" value="NZ_CP160205.1"/>
</dbReference>
<accession>A0A2T5JAI0</accession>
<organism evidence="3 4">
    <name type="scientific">Mucilaginibacter yixingensis</name>
    <dbReference type="NCBI Taxonomy" id="1295612"/>
    <lineage>
        <taxon>Bacteria</taxon>
        <taxon>Pseudomonadati</taxon>
        <taxon>Bacteroidota</taxon>
        <taxon>Sphingobacteriia</taxon>
        <taxon>Sphingobacteriales</taxon>
        <taxon>Sphingobacteriaceae</taxon>
        <taxon>Mucilaginibacter</taxon>
    </lineage>
</organism>
<dbReference type="InterPro" id="IPR010905">
    <property type="entry name" value="Glyco_hydro_88"/>
</dbReference>
<evidence type="ECO:0000256" key="2">
    <source>
        <dbReference type="SAM" id="SignalP"/>
    </source>
</evidence>
<evidence type="ECO:0000313" key="4">
    <source>
        <dbReference type="Proteomes" id="UP000244168"/>
    </source>
</evidence>
<evidence type="ECO:0000313" key="3">
    <source>
        <dbReference type="EMBL" id="PTQ97881.1"/>
    </source>
</evidence>
<feature type="signal peptide" evidence="2">
    <location>
        <begin position="1"/>
        <end position="23"/>
    </location>
</feature>
<dbReference type="InterPro" id="IPR052043">
    <property type="entry name" value="PolySaccharide_Degr_Enz"/>
</dbReference>
<dbReference type="InterPro" id="IPR012341">
    <property type="entry name" value="6hp_glycosidase-like_sf"/>
</dbReference>
<dbReference type="PANTHER" id="PTHR33886:SF8">
    <property type="entry name" value="UNSATURATED RHAMNOGALACTURONAN HYDROLASE (EUROFUNG)"/>
    <property type="match status" value="1"/>
</dbReference>
<feature type="chain" id="PRO_5015624583" evidence="2">
    <location>
        <begin position="24"/>
        <end position="378"/>
    </location>
</feature>
<comment type="caution">
    <text evidence="3">The sequence shown here is derived from an EMBL/GenBank/DDBJ whole genome shotgun (WGS) entry which is preliminary data.</text>
</comment>
<gene>
    <name evidence="3" type="ORF">C8P68_10340</name>
</gene>
<keyword evidence="1 3" id="KW-0378">Hydrolase</keyword>